<evidence type="ECO:0000256" key="5">
    <source>
        <dbReference type="ARBA" id="ARBA00022801"/>
    </source>
</evidence>
<dbReference type="CDD" id="cd06577">
    <property type="entry name" value="PASTA_pknB"/>
    <property type="match status" value="2"/>
</dbReference>
<dbReference type="GO" id="GO:0008658">
    <property type="term" value="F:penicillin binding"/>
    <property type="evidence" value="ECO:0007669"/>
    <property type="project" value="InterPro"/>
</dbReference>
<evidence type="ECO:0000256" key="3">
    <source>
        <dbReference type="ARBA" id="ARBA00022676"/>
    </source>
</evidence>
<dbReference type="InterPro" id="IPR012338">
    <property type="entry name" value="Beta-lactam/transpept-like"/>
</dbReference>
<dbReference type="SUPFAM" id="SSF53955">
    <property type="entry name" value="Lysozyme-like"/>
    <property type="match status" value="1"/>
</dbReference>
<sequence>MSGSQHKPESFAKGFFKFIGLSALAGILGIALLAPTALVSGVAATAGITIFENLPDYIKPINASQSSTLYATKDGQPVEVAKFYHENRISIDYNQMSPNIRNAVVATEDPRYFEHGGVDWLSLIRATITNAASLGNGPGGSTITMQYVKNSLVEAANLAGDEEGVLAATQGGLGGIDRKIREIRLAIALEGVATKQEILAGYLNLSFFGNQINGIEAASNYYFGKKASELNIPEAALLAGMLKSPNDYKPDEADNLPRAKSRRDYVIDNMEAEGYISRQEAKDAKNSPIVTNLTESPSGCEGTETAAFFCDFVVWTIRNNSEFGPLPEDRENLLRRGGLEIYSTMDLDIQDAAHKATMTWAPYDDPSQIGSASVSVEVGTGRVLALAENRIYDQTKSTEPGRTSVNYATDREYGGSSGFQTGSTYKVFTLAQWLTNGFKLGDHVDGRVREWDASEFSARCGGIAGTWAPNNIVKEPEDLNVVQATAMSVNTAYVNMASQLDLCDIRDTAMRFGVHRADGTELQYIPSSVLGVNEIAPLTMAAAMAGISNNGIFCSPIAIDKVIVRNTKSELKAPTSNCSVAVSPEVAAGMTYAMQRVISGGTGGASATGDKTPLAGKTGTTDSGVHTWMTGFSTEVATATWVGNVVGTQSLSNLRLNKKAANTVRHDIWRTIMQAANKKYPGSAFPAPPEGMTGTTMISIPQVAGSAPDAAVELIKASDLNAKVATSPVTSSLPSGSVAYTKPAAGAVLPRGSQIKVFVSAGGAETVPDVAGMSVTNAKSTLLSAGFSAVSEPQPSQGQFFIHHPTIPKGKVVGTDPAAGSAADKAGAILLIISSGP</sequence>
<dbReference type="Pfam" id="PF00905">
    <property type="entry name" value="Transpeptidase"/>
    <property type="match status" value="1"/>
</dbReference>
<dbReference type="PROSITE" id="PS51178">
    <property type="entry name" value="PASTA"/>
    <property type="match status" value="2"/>
</dbReference>
<keyword evidence="1" id="KW-0121">Carboxypeptidase</keyword>
<organism evidence="11">
    <name type="scientific">freshwater metagenome</name>
    <dbReference type="NCBI Taxonomy" id="449393"/>
    <lineage>
        <taxon>unclassified sequences</taxon>
        <taxon>metagenomes</taxon>
        <taxon>ecological metagenomes</taxon>
    </lineage>
</organism>
<keyword evidence="5" id="KW-0378">Hydrolase</keyword>
<dbReference type="Pfam" id="PF00912">
    <property type="entry name" value="Transgly"/>
    <property type="match status" value="1"/>
</dbReference>
<keyword evidence="6" id="KW-0511">Multifunctional enzyme</keyword>
<feature type="domain" description="PASTA" evidence="10">
    <location>
        <begin position="694"/>
        <end position="761"/>
    </location>
</feature>
<evidence type="ECO:0000256" key="4">
    <source>
        <dbReference type="ARBA" id="ARBA00022679"/>
    </source>
</evidence>
<evidence type="ECO:0000256" key="2">
    <source>
        <dbReference type="ARBA" id="ARBA00022670"/>
    </source>
</evidence>
<protein>
    <recommendedName>
        <fullName evidence="7">peptidoglycan glycosyltransferase</fullName>
        <ecNumber evidence="7">2.4.99.28</ecNumber>
    </recommendedName>
</protein>
<evidence type="ECO:0000313" key="11">
    <source>
        <dbReference type="EMBL" id="CAB4554833.1"/>
    </source>
</evidence>
<evidence type="ECO:0000259" key="10">
    <source>
        <dbReference type="PROSITE" id="PS51178"/>
    </source>
</evidence>
<name>A0A6J6CX73_9ZZZZ</name>
<dbReference type="InterPro" id="IPR023346">
    <property type="entry name" value="Lysozyme-like_dom_sf"/>
</dbReference>
<evidence type="ECO:0000256" key="1">
    <source>
        <dbReference type="ARBA" id="ARBA00022645"/>
    </source>
</evidence>
<keyword evidence="2" id="KW-0645">Protease</keyword>
<keyword evidence="4" id="KW-0808">Transferase</keyword>
<dbReference type="GO" id="GO:0008955">
    <property type="term" value="F:peptidoglycan glycosyltransferase activity"/>
    <property type="evidence" value="ECO:0007669"/>
    <property type="project" value="UniProtKB-EC"/>
</dbReference>
<dbReference type="PANTHER" id="PTHR32282">
    <property type="entry name" value="BINDING PROTEIN TRANSPEPTIDASE, PUTATIVE-RELATED"/>
    <property type="match status" value="1"/>
</dbReference>
<evidence type="ECO:0000256" key="8">
    <source>
        <dbReference type="ARBA" id="ARBA00049902"/>
    </source>
</evidence>
<dbReference type="AlphaFoldDB" id="A0A6J6CX73"/>
<dbReference type="InterPro" id="IPR005543">
    <property type="entry name" value="PASTA_dom"/>
</dbReference>
<evidence type="ECO:0000256" key="7">
    <source>
        <dbReference type="ARBA" id="ARBA00044770"/>
    </source>
</evidence>
<dbReference type="GO" id="GO:0009252">
    <property type="term" value="P:peptidoglycan biosynthetic process"/>
    <property type="evidence" value="ECO:0007669"/>
    <property type="project" value="TreeGrafter"/>
</dbReference>
<dbReference type="Gene3D" id="1.10.3810.10">
    <property type="entry name" value="Biosynthetic peptidoglycan transglycosylase-like"/>
    <property type="match status" value="1"/>
</dbReference>
<dbReference type="GO" id="GO:0030288">
    <property type="term" value="C:outer membrane-bounded periplasmic space"/>
    <property type="evidence" value="ECO:0007669"/>
    <property type="project" value="TreeGrafter"/>
</dbReference>
<dbReference type="SMART" id="SM00740">
    <property type="entry name" value="PASTA"/>
    <property type="match status" value="2"/>
</dbReference>
<evidence type="ECO:0000256" key="9">
    <source>
        <dbReference type="SAM" id="MobiDB-lite"/>
    </source>
</evidence>
<dbReference type="EC" id="2.4.99.28" evidence="7"/>
<feature type="region of interest" description="Disordered" evidence="9">
    <location>
        <begin position="602"/>
        <end position="622"/>
    </location>
</feature>
<dbReference type="InterPro" id="IPR001460">
    <property type="entry name" value="PCN-bd_Tpept"/>
</dbReference>
<reference evidence="11" key="1">
    <citation type="submission" date="2020-05" db="EMBL/GenBank/DDBJ databases">
        <authorList>
            <person name="Chiriac C."/>
            <person name="Salcher M."/>
            <person name="Ghai R."/>
            <person name="Kavagutti S V."/>
        </authorList>
    </citation>
    <scope>NUCLEOTIDE SEQUENCE</scope>
</reference>
<dbReference type="Gene3D" id="3.40.710.10">
    <property type="entry name" value="DD-peptidase/beta-lactamase superfamily"/>
    <property type="match status" value="1"/>
</dbReference>
<dbReference type="GO" id="GO:0004180">
    <property type="term" value="F:carboxypeptidase activity"/>
    <property type="evidence" value="ECO:0007669"/>
    <property type="project" value="UniProtKB-KW"/>
</dbReference>
<accession>A0A6J6CX73</accession>
<dbReference type="PANTHER" id="PTHR32282:SF33">
    <property type="entry name" value="PEPTIDOGLYCAN GLYCOSYLTRANSFERASE"/>
    <property type="match status" value="1"/>
</dbReference>
<dbReference type="Pfam" id="PF03793">
    <property type="entry name" value="PASTA"/>
    <property type="match status" value="2"/>
</dbReference>
<dbReference type="SUPFAM" id="SSF56601">
    <property type="entry name" value="beta-lactamase/transpeptidase-like"/>
    <property type="match status" value="1"/>
</dbReference>
<gene>
    <name evidence="11" type="ORF">UFOPK1618_00144</name>
</gene>
<keyword evidence="3" id="KW-0328">Glycosyltransferase</keyword>
<evidence type="ECO:0000256" key="6">
    <source>
        <dbReference type="ARBA" id="ARBA00023268"/>
    </source>
</evidence>
<dbReference type="InterPro" id="IPR001264">
    <property type="entry name" value="Glyco_trans_51"/>
</dbReference>
<dbReference type="Gene3D" id="3.30.10.20">
    <property type="match status" value="2"/>
</dbReference>
<dbReference type="EMBL" id="CAEZTF010000013">
    <property type="protein sequence ID" value="CAB4554833.1"/>
    <property type="molecule type" value="Genomic_DNA"/>
</dbReference>
<comment type="catalytic activity">
    <reaction evidence="8">
        <text>[GlcNAc-(1-&gt;4)-Mur2Ac(oyl-L-Ala-gamma-D-Glu-L-Lys-D-Ala-D-Ala)](n)-di-trans,octa-cis-undecaprenyl diphosphate + beta-D-GlcNAc-(1-&gt;4)-Mur2Ac(oyl-L-Ala-gamma-D-Glu-L-Lys-D-Ala-D-Ala)-di-trans,octa-cis-undecaprenyl diphosphate = [GlcNAc-(1-&gt;4)-Mur2Ac(oyl-L-Ala-gamma-D-Glu-L-Lys-D-Ala-D-Ala)](n+1)-di-trans,octa-cis-undecaprenyl diphosphate + di-trans,octa-cis-undecaprenyl diphosphate + H(+)</text>
        <dbReference type="Rhea" id="RHEA:23708"/>
        <dbReference type="Rhea" id="RHEA-COMP:9602"/>
        <dbReference type="Rhea" id="RHEA-COMP:9603"/>
        <dbReference type="ChEBI" id="CHEBI:15378"/>
        <dbReference type="ChEBI" id="CHEBI:58405"/>
        <dbReference type="ChEBI" id="CHEBI:60033"/>
        <dbReference type="ChEBI" id="CHEBI:78435"/>
        <dbReference type="EC" id="2.4.99.28"/>
    </reaction>
</comment>
<dbReference type="InterPro" id="IPR036950">
    <property type="entry name" value="PBP_transglycosylase"/>
</dbReference>
<dbReference type="InterPro" id="IPR050396">
    <property type="entry name" value="Glycosyltr_51/Transpeptidase"/>
</dbReference>
<proteinExistence type="predicted"/>
<feature type="domain" description="PASTA" evidence="10">
    <location>
        <begin position="763"/>
        <end position="835"/>
    </location>
</feature>
<dbReference type="GO" id="GO:0006508">
    <property type="term" value="P:proteolysis"/>
    <property type="evidence" value="ECO:0007669"/>
    <property type="project" value="UniProtKB-KW"/>
</dbReference>